<evidence type="ECO:0000313" key="2">
    <source>
        <dbReference type="Proteomes" id="UP001367508"/>
    </source>
</evidence>
<sequence>MLGSERKISNRELKKGEKLSLQESFQISRQDLDHHVYLSSYTDICCLRTIEITNIASGSLGLLSQSLSKVMKASHRQFDTYIQEAHMNMNSNETFQKSALIAIQEVLIS</sequence>
<keyword evidence="2" id="KW-1185">Reference proteome</keyword>
<dbReference type="AlphaFoldDB" id="A0AAN9QIG3"/>
<dbReference type="EMBL" id="JAYMYQ010000004">
    <property type="protein sequence ID" value="KAK7338765.1"/>
    <property type="molecule type" value="Genomic_DNA"/>
</dbReference>
<dbReference type="Proteomes" id="UP001367508">
    <property type="component" value="Unassembled WGS sequence"/>
</dbReference>
<gene>
    <name evidence="1" type="ORF">VNO77_19396</name>
</gene>
<name>A0AAN9QIG3_CANGL</name>
<organism evidence="1 2">
    <name type="scientific">Canavalia gladiata</name>
    <name type="common">Sword bean</name>
    <name type="synonym">Dolichos gladiatus</name>
    <dbReference type="NCBI Taxonomy" id="3824"/>
    <lineage>
        <taxon>Eukaryota</taxon>
        <taxon>Viridiplantae</taxon>
        <taxon>Streptophyta</taxon>
        <taxon>Embryophyta</taxon>
        <taxon>Tracheophyta</taxon>
        <taxon>Spermatophyta</taxon>
        <taxon>Magnoliopsida</taxon>
        <taxon>eudicotyledons</taxon>
        <taxon>Gunneridae</taxon>
        <taxon>Pentapetalae</taxon>
        <taxon>rosids</taxon>
        <taxon>fabids</taxon>
        <taxon>Fabales</taxon>
        <taxon>Fabaceae</taxon>
        <taxon>Papilionoideae</taxon>
        <taxon>50 kb inversion clade</taxon>
        <taxon>NPAAA clade</taxon>
        <taxon>indigoferoid/millettioid clade</taxon>
        <taxon>Phaseoleae</taxon>
        <taxon>Canavalia</taxon>
    </lineage>
</organism>
<accession>A0AAN9QIG3</accession>
<evidence type="ECO:0000313" key="1">
    <source>
        <dbReference type="EMBL" id="KAK7338765.1"/>
    </source>
</evidence>
<reference evidence="1 2" key="1">
    <citation type="submission" date="2024-01" db="EMBL/GenBank/DDBJ databases">
        <title>The genomes of 5 underutilized Papilionoideae crops provide insights into root nodulation and disease resistanc.</title>
        <authorList>
            <person name="Jiang F."/>
        </authorList>
    </citation>
    <scope>NUCLEOTIDE SEQUENCE [LARGE SCALE GENOMIC DNA]</scope>
    <source>
        <strain evidence="1">LVBAO_FW01</strain>
        <tissue evidence="1">Leaves</tissue>
    </source>
</reference>
<protein>
    <submittedName>
        <fullName evidence="1">Uncharacterized protein</fullName>
    </submittedName>
</protein>
<comment type="caution">
    <text evidence="1">The sequence shown here is derived from an EMBL/GenBank/DDBJ whole genome shotgun (WGS) entry which is preliminary data.</text>
</comment>
<proteinExistence type="predicted"/>